<dbReference type="AlphaFoldDB" id="A0A2K9DI92"/>
<gene>
    <name evidence="2" type="ORF">CXR34_00455</name>
</gene>
<feature type="transmembrane region" description="Helical" evidence="1">
    <location>
        <begin position="26"/>
        <end position="45"/>
    </location>
</feature>
<dbReference type="Proteomes" id="UP000233276">
    <property type="component" value="Chromosome"/>
</dbReference>
<name>A0A2K9DI92_9MICO</name>
<proteinExistence type="predicted"/>
<sequence length="188" mass="19712">MLTVLIVTALLGSLLGHQSAYALSWAIVALVSAVAVTVFAGARPLPRLADRSHLLHRLSWLARYGTGAVLLCVSTFVGGLAGSAVAGGTTESQLDALSQLIGIVGVYALQIALVLFLGWLAIDMWRLTADVRTAGFTQVARWVGGPDVARATSMPVVERWVRALSSPALVSTIAFIGIAYALMLTKPS</sequence>
<organism evidence="2 3">
    <name type="scientific">Microbacterium hominis</name>
    <dbReference type="NCBI Taxonomy" id="162426"/>
    <lineage>
        <taxon>Bacteria</taxon>
        <taxon>Bacillati</taxon>
        <taxon>Actinomycetota</taxon>
        <taxon>Actinomycetes</taxon>
        <taxon>Micrococcales</taxon>
        <taxon>Microbacteriaceae</taxon>
        <taxon>Microbacterium</taxon>
    </lineage>
</organism>
<accession>A0A2K9DI92</accession>
<feature type="transmembrane region" description="Helical" evidence="1">
    <location>
        <begin position="66"/>
        <end position="88"/>
    </location>
</feature>
<dbReference type="RefSeq" id="WP_101305209.1">
    <property type="nucleotide sequence ID" value="NZ_CP025299.1"/>
</dbReference>
<dbReference type="KEGG" id="mhos:CXR34_00455"/>
<keyword evidence="1" id="KW-0472">Membrane</keyword>
<dbReference type="EMBL" id="CP025299">
    <property type="protein sequence ID" value="AUG28078.1"/>
    <property type="molecule type" value="Genomic_DNA"/>
</dbReference>
<reference evidence="2 3" key="1">
    <citation type="submission" date="2017-12" db="EMBL/GenBank/DDBJ databases">
        <title>Isolation and characterization of estrogens degradatiion strain Microbacterium hominis SJTG1.</title>
        <authorList>
            <person name="Xiong W."/>
            <person name="Yin C."/>
            <person name="Zheng D."/>
            <person name="Liang R."/>
        </authorList>
    </citation>
    <scope>NUCLEOTIDE SEQUENCE [LARGE SCALE GENOMIC DNA]</scope>
    <source>
        <strain evidence="2 3">SJTG1</strain>
    </source>
</reference>
<keyword evidence="1" id="KW-0812">Transmembrane</keyword>
<evidence type="ECO:0000313" key="2">
    <source>
        <dbReference type="EMBL" id="AUG28078.1"/>
    </source>
</evidence>
<feature type="transmembrane region" description="Helical" evidence="1">
    <location>
        <begin position="100"/>
        <end position="122"/>
    </location>
</feature>
<evidence type="ECO:0000256" key="1">
    <source>
        <dbReference type="SAM" id="Phobius"/>
    </source>
</evidence>
<keyword evidence="1" id="KW-1133">Transmembrane helix</keyword>
<feature type="transmembrane region" description="Helical" evidence="1">
    <location>
        <begin position="160"/>
        <end position="183"/>
    </location>
</feature>
<evidence type="ECO:0000313" key="3">
    <source>
        <dbReference type="Proteomes" id="UP000233276"/>
    </source>
</evidence>
<protein>
    <submittedName>
        <fullName evidence="2">Uncharacterized protein</fullName>
    </submittedName>
</protein>